<dbReference type="InterPro" id="IPR003439">
    <property type="entry name" value="ABC_transporter-like_ATP-bd"/>
</dbReference>
<evidence type="ECO:0000256" key="1">
    <source>
        <dbReference type="ARBA" id="ARBA00022448"/>
    </source>
</evidence>
<dbReference type="PANTHER" id="PTHR24220:SF611">
    <property type="entry name" value="ATP-BINDING COMPONENT OF ABC TRANSPORTER-RELATED"/>
    <property type="match status" value="1"/>
</dbReference>
<evidence type="ECO:0000259" key="4">
    <source>
        <dbReference type="PROSITE" id="PS50893"/>
    </source>
</evidence>
<keyword evidence="3 5" id="KW-0067">ATP-binding</keyword>
<organism evidence="5 6">
    <name type="scientific">Shimia thalassica</name>
    <dbReference type="NCBI Taxonomy" id="1715693"/>
    <lineage>
        <taxon>Bacteria</taxon>
        <taxon>Pseudomonadati</taxon>
        <taxon>Pseudomonadota</taxon>
        <taxon>Alphaproteobacteria</taxon>
        <taxon>Rhodobacterales</taxon>
        <taxon>Roseobacteraceae</taxon>
    </lineage>
</organism>
<dbReference type="Proteomes" id="UP000051870">
    <property type="component" value="Unassembled WGS sequence"/>
</dbReference>
<dbReference type="GO" id="GO:0016887">
    <property type="term" value="F:ATP hydrolysis activity"/>
    <property type="evidence" value="ECO:0007669"/>
    <property type="project" value="InterPro"/>
</dbReference>
<keyword evidence="6" id="KW-1185">Reference proteome</keyword>
<evidence type="ECO:0000256" key="3">
    <source>
        <dbReference type="ARBA" id="ARBA00022840"/>
    </source>
</evidence>
<keyword evidence="1" id="KW-0813">Transport</keyword>
<dbReference type="GO" id="GO:0005524">
    <property type="term" value="F:ATP binding"/>
    <property type="evidence" value="ECO:0007669"/>
    <property type="project" value="UniProtKB-KW"/>
</dbReference>
<protein>
    <submittedName>
        <fullName evidence="5">Macrolide export ATP-binding/permease protein MacB</fullName>
        <ecNumber evidence="5">3.6.3.-</ecNumber>
    </submittedName>
</protein>
<evidence type="ECO:0000313" key="6">
    <source>
        <dbReference type="Proteomes" id="UP000051870"/>
    </source>
</evidence>
<dbReference type="STRING" id="1715693.PH7735_00297"/>
<keyword evidence="5" id="KW-0378">Hydrolase</keyword>
<dbReference type="InterPro" id="IPR017911">
    <property type="entry name" value="MacB-like_ATP-bd"/>
</dbReference>
<proteinExistence type="predicted"/>
<dbReference type="PANTHER" id="PTHR24220">
    <property type="entry name" value="IMPORT ATP-BINDING PROTEIN"/>
    <property type="match status" value="1"/>
</dbReference>
<dbReference type="PROSITE" id="PS50893">
    <property type="entry name" value="ABC_TRANSPORTER_2"/>
    <property type="match status" value="1"/>
</dbReference>
<dbReference type="AlphaFoldDB" id="A0A0P1I0Y8"/>
<evidence type="ECO:0000313" key="5">
    <source>
        <dbReference type="EMBL" id="CUJ83726.1"/>
    </source>
</evidence>
<dbReference type="GeneID" id="83879388"/>
<dbReference type="InterPro" id="IPR027417">
    <property type="entry name" value="P-loop_NTPase"/>
</dbReference>
<dbReference type="CDD" id="cd03255">
    <property type="entry name" value="ABC_MJ0796_LolCDE_FtsE"/>
    <property type="match status" value="1"/>
</dbReference>
<sequence length="231" mass="24973">MSLISVQSLKYSWPDSAKNTLDVSTFEVAPGEQVFLKGPSGCGKSTFLSALSGVIDVPAGSMRIAGQDIASLEPSGRDRFRVDHMGIIFQVFNLLPWLSAIDNVILPCRFSKRRLRQTKGDPRSAALRLLGELGLRDQAILEAPAMSLSVGQQQRVAAARALIGGPDVVLADEPTSALDEEARNAFVSLLQSECRAAGAALVFVSHDQRLETQFDRLVEFRDMNNAGAVQC</sequence>
<dbReference type="EC" id="3.6.3.-" evidence="5"/>
<keyword evidence="2" id="KW-0547">Nucleotide-binding</keyword>
<dbReference type="Gene3D" id="3.40.50.300">
    <property type="entry name" value="P-loop containing nucleotide triphosphate hydrolases"/>
    <property type="match status" value="1"/>
</dbReference>
<dbReference type="SUPFAM" id="SSF52540">
    <property type="entry name" value="P-loop containing nucleoside triphosphate hydrolases"/>
    <property type="match status" value="1"/>
</dbReference>
<accession>A0A0P1I0Y8</accession>
<dbReference type="GO" id="GO:0022857">
    <property type="term" value="F:transmembrane transporter activity"/>
    <property type="evidence" value="ECO:0007669"/>
    <property type="project" value="TreeGrafter"/>
</dbReference>
<gene>
    <name evidence="5" type="primary">macB</name>
    <name evidence="5" type="ORF">PH7735_00297</name>
</gene>
<dbReference type="SMART" id="SM00382">
    <property type="entry name" value="AAA"/>
    <property type="match status" value="1"/>
</dbReference>
<dbReference type="InterPro" id="IPR015854">
    <property type="entry name" value="ABC_transpr_LolD-like"/>
</dbReference>
<dbReference type="RefSeq" id="WP_058309561.1">
    <property type="nucleotide sequence ID" value="NZ_CYTW01000001.1"/>
</dbReference>
<reference evidence="6" key="1">
    <citation type="submission" date="2015-09" db="EMBL/GenBank/DDBJ databases">
        <authorList>
            <person name="Rodrigo-Torres Lidia"/>
            <person name="Arahal R.David."/>
        </authorList>
    </citation>
    <scope>NUCLEOTIDE SEQUENCE [LARGE SCALE GENOMIC DNA]</scope>
    <source>
        <strain evidence="6">CECT 7735</strain>
    </source>
</reference>
<name>A0A0P1I0Y8_9RHOB</name>
<feature type="domain" description="ABC transporter" evidence="4">
    <location>
        <begin position="4"/>
        <end position="231"/>
    </location>
</feature>
<dbReference type="EMBL" id="CYTW01000001">
    <property type="protein sequence ID" value="CUJ83726.1"/>
    <property type="molecule type" value="Genomic_DNA"/>
</dbReference>
<evidence type="ECO:0000256" key="2">
    <source>
        <dbReference type="ARBA" id="ARBA00022741"/>
    </source>
</evidence>
<dbReference type="Pfam" id="PF00005">
    <property type="entry name" value="ABC_tran"/>
    <property type="match status" value="1"/>
</dbReference>
<dbReference type="GO" id="GO:0005886">
    <property type="term" value="C:plasma membrane"/>
    <property type="evidence" value="ECO:0007669"/>
    <property type="project" value="TreeGrafter"/>
</dbReference>
<dbReference type="InterPro" id="IPR003593">
    <property type="entry name" value="AAA+_ATPase"/>
</dbReference>